<organism evidence="4 5">
    <name type="scientific">Meira miltonrushii</name>
    <dbReference type="NCBI Taxonomy" id="1280837"/>
    <lineage>
        <taxon>Eukaryota</taxon>
        <taxon>Fungi</taxon>
        <taxon>Dikarya</taxon>
        <taxon>Basidiomycota</taxon>
        <taxon>Ustilaginomycotina</taxon>
        <taxon>Exobasidiomycetes</taxon>
        <taxon>Exobasidiales</taxon>
        <taxon>Brachybasidiaceae</taxon>
        <taxon>Meira</taxon>
    </lineage>
</organism>
<evidence type="ECO:0000313" key="4">
    <source>
        <dbReference type="EMBL" id="PWN38302.1"/>
    </source>
</evidence>
<evidence type="ECO:0000256" key="2">
    <source>
        <dbReference type="SAM" id="Phobius"/>
    </source>
</evidence>
<dbReference type="InParanoid" id="A0A316VL22"/>
<feature type="compositionally biased region" description="Polar residues" evidence="1">
    <location>
        <begin position="372"/>
        <end position="390"/>
    </location>
</feature>
<evidence type="ECO:0000313" key="5">
    <source>
        <dbReference type="Proteomes" id="UP000245771"/>
    </source>
</evidence>
<protein>
    <submittedName>
        <fullName evidence="4">Uncharacterized protein</fullName>
    </submittedName>
</protein>
<dbReference type="EMBL" id="KZ819602">
    <property type="protein sequence ID" value="PWN38302.1"/>
    <property type="molecule type" value="Genomic_DNA"/>
</dbReference>
<dbReference type="Proteomes" id="UP000245771">
    <property type="component" value="Unassembled WGS sequence"/>
</dbReference>
<evidence type="ECO:0000256" key="1">
    <source>
        <dbReference type="SAM" id="MobiDB-lite"/>
    </source>
</evidence>
<reference evidence="4 5" key="1">
    <citation type="journal article" date="2018" name="Mol. Biol. Evol.">
        <title>Broad Genomic Sampling Reveals a Smut Pathogenic Ancestry of the Fungal Clade Ustilaginomycotina.</title>
        <authorList>
            <person name="Kijpornyongpan T."/>
            <person name="Mondo S.J."/>
            <person name="Barry K."/>
            <person name="Sandor L."/>
            <person name="Lee J."/>
            <person name="Lipzen A."/>
            <person name="Pangilinan J."/>
            <person name="LaButti K."/>
            <person name="Hainaut M."/>
            <person name="Henrissat B."/>
            <person name="Grigoriev I.V."/>
            <person name="Spatafora J.W."/>
            <person name="Aime M.C."/>
        </authorList>
    </citation>
    <scope>NUCLEOTIDE SEQUENCE [LARGE SCALE GENOMIC DNA]</scope>
    <source>
        <strain evidence="4 5">MCA 3882</strain>
    </source>
</reference>
<keyword evidence="2" id="KW-0472">Membrane</keyword>
<feature type="chain" id="PRO_5016288562" evidence="3">
    <location>
        <begin position="20"/>
        <end position="495"/>
    </location>
</feature>
<feature type="transmembrane region" description="Helical" evidence="2">
    <location>
        <begin position="46"/>
        <end position="68"/>
    </location>
</feature>
<keyword evidence="5" id="KW-1185">Reference proteome</keyword>
<sequence length="495" mass="54865">MLNFGVLIVLIVAMSTTNATDTAGQTNQFDQNVAQRKSDGHSQNGLLVGSLIGAFMFTLLVILMFCLYRRRKRFQLDQFFPKRRDSFSPETNQSHGPIAIFSTPDLEINEKSYHRHSLPLPQRSRSPLARAHSIHVSSAEAYLHQTELEYNPWDNVETDARHSISRSSLVSIANPCVRDVDPECVPAVSPWPTMEVAGLTSFPSLVSDQQILPESLSRASSGSDHRQSSDVHAHLPPQRPRPISCAADFAGPMLQSDFTVSPISKKTPSSGHESMIDTALTSIGHGSDNLNVRQNSTRSSIVWSNEVDSGVPVSHRRSNARARVQNLSFKRVHRRAIMSLSTLEVRPKMKRDRSDRSISGSPFSGVRRAKTSEPSLLHSTPREFQSVSMSSTFRSNIARSDGGYNTDQRNLHRLSSPVTLMTSATDPQLLVRSGSGNQDIVSPFEHWLNTNQTHRGSSHTINSLTGRRRSSLRLIGNSTLDSSAQMERSSFDTND</sequence>
<feature type="compositionally biased region" description="Basic and acidic residues" evidence="1">
    <location>
        <begin position="223"/>
        <end position="233"/>
    </location>
</feature>
<evidence type="ECO:0000256" key="3">
    <source>
        <dbReference type="SAM" id="SignalP"/>
    </source>
</evidence>
<feature type="region of interest" description="Disordered" evidence="1">
    <location>
        <begin position="475"/>
        <end position="495"/>
    </location>
</feature>
<name>A0A316VL22_9BASI</name>
<feature type="compositionally biased region" description="Polar residues" evidence="1">
    <location>
        <begin position="476"/>
        <end position="495"/>
    </location>
</feature>
<keyword evidence="3" id="KW-0732">Signal</keyword>
<dbReference type="RefSeq" id="XP_025358604.1">
    <property type="nucleotide sequence ID" value="XM_025502075.1"/>
</dbReference>
<feature type="signal peptide" evidence="3">
    <location>
        <begin position="1"/>
        <end position="19"/>
    </location>
</feature>
<accession>A0A316VL22</accession>
<proteinExistence type="predicted"/>
<keyword evidence="2" id="KW-1133">Transmembrane helix</keyword>
<dbReference type="GeneID" id="37023856"/>
<dbReference type="AlphaFoldDB" id="A0A316VL22"/>
<keyword evidence="2" id="KW-0812">Transmembrane</keyword>
<feature type="region of interest" description="Disordered" evidence="1">
    <location>
        <begin position="347"/>
        <end position="390"/>
    </location>
</feature>
<gene>
    <name evidence="4" type="ORF">FA14DRAFT_25477</name>
</gene>
<feature type="region of interest" description="Disordered" evidence="1">
    <location>
        <begin position="216"/>
        <end position="241"/>
    </location>
</feature>